<proteinExistence type="predicted"/>
<keyword evidence="2" id="KW-1185">Reference proteome</keyword>
<protein>
    <submittedName>
        <fullName evidence="1">Uncharacterized protein</fullName>
    </submittedName>
</protein>
<dbReference type="InterPro" id="IPR036412">
    <property type="entry name" value="HAD-like_sf"/>
</dbReference>
<dbReference type="EMBL" id="JACHGW010000006">
    <property type="protein sequence ID" value="MBB6053338.1"/>
    <property type="molecule type" value="Genomic_DNA"/>
</dbReference>
<organism evidence="1 2">
    <name type="scientific">Armatimonas rosea</name>
    <dbReference type="NCBI Taxonomy" id="685828"/>
    <lineage>
        <taxon>Bacteria</taxon>
        <taxon>Bacillati</taxon>
        <taxon>Armatimonadota</taxon>
        <taxon>Armatimonadia</taxon>
        <taxon>Armatimonadales</taxon>
        <taxon>Armatimonadaceae</taxon>
        <taxon>Armatimonas</taxon>
    </lineage>
</organism>
<evidence type="ECO:0000313" key="1">
    <source>
        <dbReference type="EMBL" id="MBB6053338.1"/>
    </source>
</evidence>
<comment type="caution">
    <text evidence="1">The sequence shown here is derived from an EMBL/GenBank/DDBJ whole genome shotgun (WGS) entry which is preliminary data.</text>
</comment>
<dbReference type="SUPFAM" id="SSF56784">
    <property type="entry name" value="HAD-like"/>
    <property type="match status" value="1"/>
</dbReference>
<evidence type="ECO:0000313" key="2">
    <source>
        <dbReference type="Proteomes" id="UP000520814"/>
    </source>
</evidence>
<name>A0A7W9SWM5_ARMRO</name>
<sequence>MKIALDLEGVLLRKGEETSDNAQPALTHRSFRGEVRQEARALLRDLARAGHSLTLYSTAAEHPAKLWLWCRLSGLPVERVITVEQEKRRLQQKAQKKQKRFSKELKTLGLDHFGVPTQVEWPPFEGQEMVFDDDPNHVLQAWRTGIKGLIVTEGDSNWTARIREATLEGHGIEVVGEVQMA</sequence>
<dbReference type="AlphaFoldDB" id="A0A7W9SWM5"/>
<dbReference type="RefSeq" id="WP_184203432.1">
    <property type="nucleotide sequence ID" value="NZ_JACHGW010000006.1"/>
</dbReference>
<dbReference type="Proteomes" id="UP000520814">
    <property type="component" value="Unassembled WGS sequence"/>
</dbReference>
<reference evidence="1 2" key="1">
    <citation type="submission" date="2020-08" db="EMBL/GenBank/DDBJ databases">
        <title>Genomic Encyclopedia of Type Strains, Phase IV (KMG-IV): sequencing the most valuable type-strain genomes for metagenomic binning, comparative biology and taxonomic classification.</title>
        <authorList>
            <person name="Goeker M."/>
        </authorList>
    </citation>
    <scope>NUCLEOTIDE SEQUENCE [LARGE SCALE GENOMIC DNA]</scope>
    <source>
        <strain evidence="1 2">DSM 23562</strain>
    </source>
</reference>
<accession>A0A7W9SWM5</accession>
<gene>
    <name evidence="1" type="ORF">HNQ39_005172</name>
</gene>